<keyword evidence="11" id="KW-1185">Reference proteome</keyword>
<feature type="compositionally biased region" description="Low complexity" evidence="7">
    <location>
        <begin position="168"/>
        <end position="184"/>
    </location>
</feature>
<evidence type="ECO:0000259" key="9">
    <source>
        <dbReference type="PROSITE" id="PS50011"/>
    </source>
</evidence>
<feature type="transmembrane region" description="Helical" evidence="8">
    <location>
        <begin position="957"/>
        <end position="981"/>
    </location>
</feature>
<organism evidence="10 11">
    <name type="scientific">Rubroshorea leprosula</name>
    <dbReference type="NCBI Taxonomy" id="152421"/>
    <lineage>
        <taxon>Eukaryota</taxon>
        <taxon>Viridiplantae</taxon>
        <taxon>Streptophyta</taxon>
        <taxon>Embryophyta</taxon>
        <taxon>Tracheophyta</taxon>
        <taxon>Spermatophyta</taxon>
        <taxon>Magnoliopsida</taxon>
        <taxon>eudicotyledons</taxon>
        <taxon>Gunneridae</taxon>
        <taxon>Pentapetalae</taxon>
        <taxon>rosids</taxon>
        <taxon>malvids</taxon>
        <taxon>Malvales</taxon>
        <taxon>Dipterocarpaceae</taxon>
        <taxon>Rubroshorea</taxon>
    </lineage>
</organism>
<sequence length="1446" mass="152668">MSPSTAKSSVSHVQQISNAVGSPFQQDGSDLHSPPALPPFLSVPVPEIAEGHIHSMTPSSSVGSPVYNTAPPPSIEEGHVPSTFPIPPILSPPLLTASPPLLVQGHAPSISPSAPQMKEPISRSPVSGHTPSISPSPPHMKESVGKPPVSGYTPSISPSPPQMKEPVSKSPVSVSDAPAPIASPLRNLPKNSPAINTTTVPKPSHKSPQSLPAISQSPISTPLRDSPLNPPAKHSNRTSAFQPSNQTNDMAPVLQPTAPAPISVPLRNSSLNIPATPSSMPRALAPTSSQRNLSNNEAPTLPTAPVPVAVPLANSPHKLPRIPSSSPSGSQRNATNIASPPRKLESSPPTAHPMVPGNPPSILPDIGVSPAPTPPQSNNRGNHGTPLASPGAETHKPLPPVEHSPKKDTAVSPAPTPPQSFNRGNHGTPVASPGAETHKPLPPTEHSPKKDIGVSPAPTPPQSINRGNHGTPVASPGAETHKPLPPAEHSPKKDIGVSSAPTPPQSINRKNHGTPVTSPGAETHKPLPPVEQSPKKDISVSPAPTPTQSINRKNHGNPVTSPGAETPKPLPPVEHSPKKDISVSPAPTPPQSINWENHGTPVASPGGETHKPLPPANHSPKNGSSAAVSPMHKSVRPPYKAPTPSVSSPKPSPNEGHFPSALSPSPSFEKHQHPRNKITSSAPTSSYLISPPSEQQGPVISPDFPRKRQRHYATPPLNPGSSFPPPHAPSSMSHLSSAPSPSPMTVSSQMPIPHLSPVVSPPASQSPKEPVLPPVQFFPPPPPNKDCSGIACTEPLTNTVPGSPCGCVLPMQVGLSLSVALYTFFPLVSELAVEIAVGVFMKQSQVRVMGANAASEQPEKTVVLLDLVPLGQKFDNTTAFLTYQKFWHKQVAINPSFFGDYEVLYVRYPGLPASPPLPPSSIGMINNDPYSSNDNNTMKPLGVDVQKKQNKNGLSGGMIAIIILSASVAVVLCLAFAWVLLFKRRNNFGQQAPTPQPLPSFAKPSGSAGSMVGSGLSSASPSFASSIATYTGSAKTFSASDIEKATDNFDSSKVLGEGGFGRVHSGVLEDGTKVAVKVLKRDDQQGGREFLAEVEMLSRLHHRNLVKLIGICTEERIRCLVYELIPNGSVDSHLHGVDKESAPLDWDARIKIALGAARGLAYLHEDSSPRVIHRDFKASNILLENDFTPKVSDFGLARTALDEENRHISTRVMGTFGYVAPEYAMTGHLLVKSDVYSYGVVLLELLTGRKPIDMSQPPGQENLVAWARPLLSSKDGLETIIDPCLGSNVPFDSVAKVAAIASMCVQPEVSHRPFMGEVVQALKLVCNECDEAKDVGSRTSSRDDLSTDLEARVSTGSGQLTDPLQNHHSAPKYESALETERALTISQSFSASARFGGQSSESFRRHSSSGPLGTGRGKRFWQSMEKSSRGSVSEHGFIFRFWPGSH</sequence>
<keyword evidence="8" id="KW-0472">Membrane</keyword>
<feature type="compositionally biased region" description="Polar residues" evidence="7">
    <location>
        <begin position="323"/>
        <end position="338"/>
    </location>
</feature>
<name>A0AAV5JHJ5_9ROSI</name>
<feature type="compositionally biased region" description="Low complexity" evidence="7">
    <location>
        <begin position="298"/>
        <end position="313"/>
    </location>
</feature>
<proteinExistence type="predicted"/>
<dbReference type="PROSITE" id="PS00107">
    <property type="entry name" value="PROTEIN_KINASE_ATP"/>
    <property type="match status" value="1"/>
</dbReference>
<evidence type="ECO:0000256" key="8">
    <source>
        <dbReference type="SAM" id="Phobius"/>
    </source>
</evidence>
<dbReference type="EMBL" id="BPVZ01000035">
    <property type="protein sequence ID" value="GKV11923.1"/>
    <property type="molecule type" value="Genomic_DNA"/>
</dbReference>
<protein>
    <recommendedName>
        <fullName evidence="9">Protein kinase domain-containing protein</fullName>
    </recommendedName>
</protein>
<feature type="region of interest" description="Disordered" evidence="7">
    <location>
        <begin position="1"/>
        <end position="38"/>
    </location>
</feature>
<feature type="compositionally biased region" description="Polar residues" evidence="7">
    <location>
        <begin position="237"/>
        <end position="249"/>
    </location>
</feature>
<feature type="compositionally biased region" description="Polar residues" evidence="7">
    <location>
        <begin position="189"/>
        <end position="220"/>
    </location>
</feature>
<dbReference type="Gene3D" id="3.30.200.20">
    <property type="entry name" value="Phosphorylase Kinase, domain 1"/>
    <property type="match status" value="1"/>
</dbReference>
<evidence type="ECO:0000313" key="10">
    <source>
        <dbReference type="EMBL" id="GKV11923.1"/>
    </source>
</evidence>
<keyword evidence="4" id="KW-0418">Kinase</keyword>
<dbReference type="InterPro" id="IPR011009">
    <property type="entry name" value="Kinase-like_dom_sf"/>
</dbReference>
<dbReference type="InterPro" id="IPR008271">
    <property type="entry name" value="Ser/Thr_kinase_AS"/>
</dbReference>
<dbReference type="InterPro" id="IPR001245">
    <property type="entry name" value="Ser-Thr/Tyr_kinase_cat_dom"/>
</dbReference>
<keyword evidence="5 6" id="KW-0067">ATP-binding</keyword>
<evidence type="ECO:0000256" key="1">
    <source>
        <dbReference type="ARBA" id="ARBA00022527"/>
    </source>
</evidence>
<evidence type="ECO:0000313" key="11">
    <source>
        <dbReference type="Proteomes" id="UP001054252"/>
    </source>
</evidence>
<feature type="compositionally biased region" description="Low complexity" evidence="7">
    <location>
        <begin position="756"/>
        <end position="767"/>
    </location>
</feature>
<gene>
    <name evidence="10" type="ORF">SLEP1_g23137</name>
</gene>
<evidence type="ECO:0000256" key="5">
    <source>
        <dbReference type="ARBA" id="ARBA00022840"/>
    </source>
</evidence>
<dbReference type="PROSITE" id="PS00108">
    <property type="entry name" value="PROTEIN_KINASE_ST"/>
    <property type="match status" value="1"/>
</dbReference>
<comment type="caution">
    <text evidence="10">The sequence shown here is derived from an EMBL/GenBank/DDBJ whole genome shotgun (WGS) entry which is preliminary data.</text>
</comment>
<dbReference type="PANTHER" id="PTHR47989:SF9">
    <property type="entry name" value="PROTEIN KINASE SUPERFAMILY PROTEIN"/>
    <property type="match status" value="1"/>
</dbReference>
<dbReference type="SUPFAM" id="SSF56112">
    <property type="entry name" value="Protein kinase-like (PK-like)"/>
    <property type="match status" value="1"/>
</dbReference>
<reference evidence="10 11" key="1">
    <citation type="journal article" date="2021" name="Commun. Biol.">
        <title>The genome of Shorea leprosula (Dipterocarpaceae) highlights the ecological relevance of drought in aseasonal tropical rainforests.</title>
        <authorList>
            <person name="Ng K.K.S."/>
            <person name="Kobayashi M.J."/>
            <person name="Fawcett J.A."/>
            <person name="Hatakeyama M."/>
            <person name="Paape T."/>
            <person name="Ng C.H."/>
            <person name="Ang C.C."/>
            <person name="Tnah L.H."/>
            <person name="Lee C.T."/>
            <person name="Nishiyama T."/>
            <person name="Sese J."/>
            <person name="O'Brien M.J."/>
            <person name="Copetti D."/>
            <person name="Mohd Noor M.I."/>
            <person name="Ong R.C."/>
            <person name="Putra M."/>
            <person name="Sireger I.Z."/>
            <person name="Indrioko S."/>
            <person name="Kosugi Y."/>
            <person name="Izuno A."/>
            <person name="Isagi Y."/>
            <person name="Lee S.L."/>
            <person name="Shimizu K.K."/>
        </authorList>
    </citation>
    <scope>NUCLEOTIDE SEQUENCE [LARGE SCALE GENOMIC DNA]</scope>
    <source>
        <strain evidence="10">214</strain>
    </source>
</reference>
<keyword evidence="2" id="KW-0808">Transferase</keyword>
<dbReference type="Proteomes" id="UP001054252">
    <property type="component" value="Unassembled WGS sequence"/>
</dbReference>
<evidence type="ECO:0000256" key="3">
    <source>
        <dbReference type="ARBA" id="ARBA00022741"/>
    </source>
</evidence>
<feature type="transmembrane region" description="Helical" evidence="8">
    <location>
        <begin position="819"/>
        <end position="840"/>
    </location>
</feature>
<dbReference type="FunFam" id="1.10.510.10:FF:000051">
    <property type="entry name" value="Receptor-like serine/threonine-protein kinase ALE2"/>
    <property type="match status" value="1"/>
</dbReference>
<dbReference type="Pfam" id="PF07714">
    <property type="entry name" value="PK_Tyr_Ser-Thr"/>
    <property type="match status" value="1"/>
</dbReference>
<keyword evidence="3 6" id="KW-0547">Nucleotide-binding</keyword>
<dbReference type="GO" id="GO:0005524">
    <property type="term" value="F:ATP binding"/>
    <property type="evidence" value="ECO:0007669"/>
    <property type="project" value="UniProtKB-UniRule"/>
</dbReference>
<dbReference type="PANTHER" id="PTHR47989">
    <property type="entry name" value="OS01G0750732 PROTEIN"/>
    <property type="match status" value="1"/>
</dbReference>
<dbReference type="PROSITE" id="PS50011">
    <property type="entry name" value="PROTEIN_KINASE_DOM"/>
    <property type="match status" value="1"/>
</dbReference>
<evidence type="ECO:0000256" key="6">
    <source>
        <dbReference type="PROSITE-ProRule" id="PRU10141"/>
    </source>
</evidence>
<keyword evidence="8" id="KW-0812">Transmembrane</keyword>
<dbReference type="InterPro" id="IPR000719">
    <property type="entry name" value="Prot_kinase_dom"/>
</dbReference>
<dbReference type="CDD" id="cd14066">
    <property type="entry name" value="STKc_IRAK"/>
    <property type="match status" value="1"/>
</dbReference>
<dbReference type="GO" id="GO:0004674">
    <property type="term" value="F:protein serine/threonine kinase activity"/>
    <property type="evidence" value="ECO:0007669"/>
    <property type="project" value="UniProtKB-KW"/>
</dbReference>
<keyword evidence="1" id="KW-0723">Serine/threonine-protein kinase</keyword>
<accession>A0AAV5JHJ5</accession>
<keyword evidence="8" id="KW-1133">Transmembrane helix</keyword>
<dbReference type="Pfam" id="PF23180">
    <property type="entry name" value="ALE2_N"/>
    <property type="match status" value="1"/>
</dbReference>
<evidence type="ECO:0000256" key="4">
    <source>
        <dbReference type="ARBA" id="ARBA00022777"/>
    </source>
</evidence>
<feature type="compositionally biased region" description="Polar residues" evidence="7">
    <location>
        <begin position="677"/>
        <end position="698"/>
    </location>
</feature>
<feature type="compositionally biased region" description="Polar residues" evidence="7">
    <location>
        <begin position="124"/>
        <end position="133"/>
    </location>
</feature>
<feature type="compositionally biased region" description="Polar residues" evidence="7">
    <location>
        <begin position="286"/>
        <end position="297"/>
    </location>
</feature>
<feature type="region of interest" description="Disordered" evidence="7">
    <location>
        <begin position="102"/>
        <end position="773"/>
    </location>
</feature>
<feature type="compositionally biased region" description="Polar residues" evidence="7">
    <location>
        <begin position="1"/>
        <end position="28"/>
    </location>
</feature>
<feature type="compositionally biased region" description="Pro residues" evidence="7">
    <location>
        <begin position="716"/>
        <end position="728"/>
    </location>
</feature>
<dbReference type="InterPro" id="IPR017441">
    <property type="entry name" value="Protein_kinase_ATP_BS"/>
</dbReference>
<feature type="region of interest" description="Disordered" evidence="7">
    <location>
        <begin position="1396"/>
        <end position="1425"/>
    </location>
</feature>
<feature type="binding site" evidence="6">
    <location>
        <position position="1077"/>
    </location>
    <ligand>
        <name>ATP</name>
        <dbReference type="ChEBI" id="CHEBI:30616"/>
    </ligand>
</feature>
<evidence type="ECO:0000256" key="2">
    <source>
        <dbReference type="ARBA" id="ARBA00022679"/>
    </source>
</evidence>
<feature type="domain" description="Protein kinase" evidence="9">
    <location>
        <begin position="1049"/>
        <end position="1325"/>
    </location>
</feature>
<dbReference type="Gene3D" id="1.10.510.10">
    <property type="entry name" value="Transferase(Phosphotransferase) domain 1"/>
    <property type="match status" value="1"/>
</dbReference>
<dbReference type="InterPro" id="IPR057597">
    <property type="entry name" value="ALE2_N"/>
</dbReference>
<dbReference type="FunFam" id="3.30.200.20:FF:000146">
    <property type="entry name" value="receptor-like serine/threonine-protein kinase ALE2"/>
    <property type="match status" value="1"/>
</dbReference>
<feature type="compositionally biased region" description="Low complexity" evidence="7">
    <location>
        <begin position="729"/>
        <end position="739"/>
    </location>
</feature>
<feature type="compositionally biased region" description="Polar residues" evidence="7">
    <location>
        <begin position="266"/>
        <end position="279"/>
    </location>
</feature>
<evidence type="ECO:0000256" key="7">
    <source>
        <dbReference type="SAM" id="MobiDB-lite"/>
    </source>
</evidence>